<dbReference type="InterPro" id="IPR014001">
    <property type="entry name" value="Helicase_ATP-bd"/>
</dbReference>
<feature type="domain" description="Helicase C-terminal" evidence="14">
    <location>
        <begin position="798"/>
        <end position="957"/>
    </location>
</feature>
<comment type="similarity">
    <text evidence="2">Belongs to the SNF2/RAD54 helicase family.</text>
</comment>
<feature type="compositionally biased region" description="Acidic residues" evidence="12">
    <location>
        <begin position="70"/>
        <end position="85"/>
    </location>
</feature>
<dbReference type="CDD" id="cd22254">
    <property type="entry name" value="CSB_WHD"/>
    <property type="match status" value="1"/>
</dbReference>
<evidence type="ECO:0000256" key="4">
    <source>
        <dbReference type="ARBA" id="ARBA00022763"/>
    </source>
</evidence>
<keyword evidence="5" id="KW-0378">Hydrolase</keyword>
<evidence type="ECO:0000256" key="9">
    <source>
        <dbReference type="ARBA" id="ARBA00023204"/>
    </source>
</evidence>
<dbReference type="GO" id="GO:0016787">
    <property type="term" value="F:hydrolase activity"/>
    <property type="evidence" value="ECO:0007669"/>
    <property type="project" value="UniProtKB-KW"/>
</dbReference>
<sequence>MERARAARGGAGSGSGGSAGGSHEVQDDAALLSTLGVTSANPEDIERNLLAQVKQKARESKRVREVFGSSDDEEGEAGEQDDYGEDAQTVLRLRLQKQLSALDREIEAVADGAQAFQASVDEAAAESSRVDRDEERMLEEEPGEENADGAVVRGAALHHALAQDRLKSLLKKKRELRAQLRALNKQELENDDVMRTLVEDTTSQAVASKRKGKNKVEAEVAAPPKPVKKAVSFVEDDDFDAALDATSGLMETERDRLIRTGLLTPFDRVKGFERKVQRAPRPETEDEIRAKKAAANLASSLAAAAMFRPTSKLLDASELPTQEPPTREFRRLRAPMRTRTDAEEGQQKAKKKSEKRLKRPQAEKKWRKRATESSDDEDFEVDDEDESWSEGEEERPKKRSKRSKAVVKHLEEDGSAEEGLSEEDVVLDGGLKIPAKIYNKLFDYQKTGVKWLWELHCQKAGGIIGDEMGLGKTIQVLVFLAGLHNSGMYSPSIVICPVTLLRQWKREAKKWYPAFNVEILHDSGLFSSPKTSKKKKGKSRRGSDDEYDEEESDVSDEELQEKASAVKKENKWDSMIDRVVQSSNGVILTTYEQLRIVREKLLDINWGYAILDEGHRIRNPDAAVTLVCKQLQTVHRIIMTGAPIQNRLTELWSLFDFVFPGKLGVLPVFQAQFSLPIQIGGYSNATPLQVSTAYRCAVVLRDLIMPYLLRRMKSDVDAQLPKKTEHVLFCSLTKDQRAAYRAFLASSEVEQIFDGNRNSLFGIDILRKICNHPDLLEREQSSAHPDYGNPQRSGKLVVLAQVLDLWKTQGHRVLLFTQTQQMLDIIESYVAAKGLVYRRMDGNTPVKQRMGLIDEFNEGDHVFIFILTTKVGGLGTNLIGANRVVIFDPDWNPSTDMQARERAWRIGQTKEVVIYRLITRGTIEEKVYHRQIFKHFLTDKILRDPQQRRFFKARDMRDLFTLQEENAATETSTLFAEVGGNIGIEEEGKEEDINVQGRGGNGKQRVKKTNDLEENASNKDGLEQKGKLKEEDGEPQEEESRILKSLFEANGIHSAMDHDAILGVHGSEKAMIDHEASRVAERAALALQQSRRLRSTENVAVPTWTGRSGTAGAPAGVRQRFGSTSNTRLVTSSASSQNQTRNGETGQQPAMGSSLAGASAGRAFTSADLLARVRERKLDTPGASRSEPNAGPSSRSTISRPPSGTGRSGQIPPVQPEVLIRQLCTFIQKEGGSVASSHVVNQFRDRISNRDVPLFRQLLKQIAVLQKGSQESKWVLKPEYQDQ</sequence>
<feature type="compositionally biased region" description="Acidic residues" evidence="12">
    <location>
        <begin position="373"/>
        <end position="393"/>
    </location>
</feature>
<evidence type="ECO:0000313" key="16">
    <source>
        <dbReference type="Proteomes" id="UP000822688"/>
    </source>
</evidence>
<reference evidence="15" key="1">
    <citation type="submission" date="2020-06" db="EMBL/GenBank/DDBJ databases">
        <title>WGS assembly of Ceratodon purpureus strain R40.</title>
        <authorList>
            <person name="Carey S.B."/>
            <person name="Jenkins J."/>
            <person name="Shu S."/>
            <person name="Lovell J.T."/>
            <person name="Sreedasyam A."/>
            <person name="Maumus F."/>
            <person name="Tiley G.P."/>
            <person name="Fernandez-Pozo N."/>
            <person name="Barry K."/>
            <person name="Chen C."/>
            <person name="Wang M."/>
            <person name="Lipzen A."/>
            <person name="Daum C."/>
            <person name="Saski C.A."/>
            <person name="Payton A.C."/>
            <person name="Mcbreen J.C."/>
            <person name="Conrad R.E."/>
            <person name="Kollar L.M."/>
            <person name="Olsson S."/>
            <person name="Huttunen S."/>
            <person name="Landis J.B."/>
            <person name="Wickett N.J."/>
            <person name="Johnson M.G."/>
            <person name="Rensing S.A."/>
            <person name="Grimwood J."/>
            <person name="Schmutz J."/>
            <person name="Mcdaniel S.F."/>
        </authorList>
    </citation>
    <scope>NUCLEOTIDE SEQUENCE</scope>
    <source>
        <strain evidence="15">R40</strain>
    </source>
</reference>
<feature type="region of interest" description="Disordered" evidence="12">
    <location>
        <begin position="1103"/>
        <end position="1158"/>
    </location>
</feature>
<feature type="compositionally biased region" description="Gly residues" evidence="12">
    <location>
        <begin position="9"/>
        <end position="20"/>
    </location>
</feature>
<dbReference type="Pfam" id="PF25875">
    <property type="entry name" value="WHD_Rad26_CSB"/>
    <property type="match status" value="1"/>
</dbReference>
<feature type="region of interest" description="Disordered" evidence="12">
    <location>
        <begin position="1"/>
        <end position="27"/>
    </location>
</feature>
<dbReference type="GO" id="GO:0006283">
    <property type="term" value="P:transcription-coupled nucleotide-excision repair"/>
    <property type="evidence" value="ECO:0007669"/>
    <property type="project" value="TreeGrafter"/>
</dbReference>
<name>A0A8T0GGA6_CERPU</name>
<evidence type="ECO:0000259" key="13">
    <source>
        <dbReference type="PROSITE" id="PS51192"/>
    </source>
</evidence>
<dbReference type="InterPro" id="IPR049730">
    <property type="entry name" value="SNF2/RAD54-like_C"/>
</dbReference>
<keyword evidence="6" id="KW-0347">Helicase</keyword>
<dbReference type="PROSITE" id="PS51194">
    <property type="entry name" value="HELICASE_CTER"/>
    <property type="match status" value="1"/>
</dbReference>
<dbReference type="Proteomes" id="UP000822688">
    <property type="component" value="Chromosome 10"/>
</dbReference>
<comment type="subcellular location">
    <subcellularLocation>
        <location evidence="1">Nucleus</location>
    </subcellularLocation>
</comment>
<evidence type="ECO:0000256" key="1">
    <source>
        <dbReference type="ARBA" id="ARBA00004123"/>
    </source>
</evidence>
<dbReference type="Gene3D" id="3.40.50.300">
    <property type="entry name" value="P-loop containing nucleotide triphosphate hydrolases"/>
    <property type="match status" value="1"/>
</dbReference>
<feature type="compositionally biased region" description="Polar residues" evidence="12">
    <location>
        <begin position="1121"/>
        <end position="1148"/>
    </location>
</feature>
<proteinExistence type="inferred from homology"/>
<evidence type="ECO:0000313" key="15">
    <source>
        <dbReference type="EMBL" id="KAG0558341.1"/>
    </source>
</evidence>
<feature type="compositionally biased region" description="Basic and acidic residues" evidence="12">
    <location>
        <begin position="1008"/>
        <end position="1030"/>
    </location>
</feature>
<evidence type="ECO:0000256" key="10">
    <source>
        <dbReference type="ARBA" id="ARBA00023242"/>
    </source>
</evidence>
<feature type="compositionally biased region" description="Acidic residues" evidence="12">
    <location>
        <begin position="545"/>
        <end position="559"/>
    </location>
</feature>
<feature type="region of interest" description="Disordered" evidence="12">
    <location>
        <begin position="528"/>
        <end position="560"/>
    </location>
</feature>
<dbReference type="InterPro" id="IPR058951">
    <property type="entry name" value="WHD_Rad26_CSB-like"/>
</dbReference>
<feature type="region of interest" description="Disordered" evidence="12">
    <location>
        <begin position="1178"/>
        <end position="1214"/>
    </location>
</feature>
<dbReference type="Pfam" id="PF00176">
    <property type="entry name" value="SNF2-rel_dom"/>
    <property type="match status" value="1"/>
</dbReference>
<dbReference type="InterPro" id="IPR027417">
    <property type="entry name" value="P-loop_NTPase"/>
</dbReference>
<dbReference type="EMBL" id="CM026431">
    <property type="protein sequence ID" value="KAG0558341.1"/>
    <property type="molecule type" value="Genomic_DNA"/>
</dbReference>
<dbReference type="PANTHER" id="PTHR45629:SF7">
    <property type="entry name" value="DNA EXCISION REPAIR PROTEIN ERCC-6-RELATED"/>
    <property type="match status" value="1"/>
</dbReference>
<dbReference type="InterPro" id="IPR038718">
    <property type="entry name" value="SNF2-like_sf"/>
</dbReference>
<dbReference type="CDD" id="cd18000">
    <property type="entry name" value="DEXHc_ERCC6"/>
    <property type="match status" value="1"/>
</dbReference>
<evidence type="ECO:0000256" key="12">
    <source>
        <dbReference type="SAM" id="MobiDB-lite"/>
    </source>
</evidence>
<dbReference type="GO" id="GO:0008094">
    <property type="term" value="F:ATP-dependent activity, acting on DNA"/>
    <property type="evidence" value="ECO:0007669"/>
    <property type="project" value="TreeGrafter"/>
</dbReference>
<keyword evidence="11" id="KW-0175">Coiled coil</keyword>
<organism evidence="15 16">
    <name type="scientific">Ceratodon purpureus</name>
    <name type="common">Fire moss</name>
    <name type="synonym">Dicranum purpureum</name>
    <dbReference type="NCBI Taxonomy" id="3225"/>
    <lineage>
        <taxon>Eukaryota</taxon>
        <taxon>Viridiplantae</taxon>
        <taxon>Streptophyta</taxon>
        <taxon>Embryophyta</taxon>
        <taxon>Bryophyta</taxon>
        <taxon>Bryophytina</taxon>
        <taxon>Bryopsida</taxon>
        <taxon>Dicranidae</taxon>
        <taxon>Pseudoditrichales</taxon>
        <taxon>Ditrichaceae</taxon>
        <taxon>Ceratodon</taxon>
    </lineage>
</organism>
<dbReference type="PANTHER" id="PTHR45629">
    <property type="entry name" value="SNF2/RAD54 FAMILY MEMBER"/>
    <property type="match status" value="1"/>
</dbReference>
<dbReference type="FunFam" id="3.40.50.10810:FF:000034">
    <property type="entry name" value="Protein CHROMATIN REMODELING 8"/>
    <property type="match status" value="1"/>
</dbReference>
<accession>A0A8T0GGA6</accession>
<feature type="compositionally biased region" description="Basic residues" evidence="12">
    <location>
        <begin position="531"/>
        <end position="540"/>
    </location>
</feature>
<keyword evidence="9" id="KW-0234">DNA repair</keyword>
<feature type="region of interest" description="Disordered" evidence="12">
    <location>
        <begin position="313"/>
        <end position="405"/>
    </location>
</feature>
<dbReference type="InterPro" id="IPR000330">
    <property type="entry name" value="SNF2_N"/>
</dbReference>
<feature type="region of interest" description="Disordered" evidence="12">
    <location>
        <begin position="120"/>
        <end position="149"/>
    </location>
</feature>
<evidence type="ECO:0000256" key="2">
    <source>
        <dbReference type="ARBA" id="ARBA00007025"/>
    </source>
</evidence>
<dbReference type="Gene3D" id="3.40.50.10810">
    <property type="entry name" value="Tandem AAA-ATPase domain"/>
    <property type="match status" value="1"/>
</dbReference>
<feature type="compositionally biased region" description="Acidic residues" evidence="12">
    <location>
        <begin position="136"/>
        <end position="147"/>
    </location>
</feature>
<evidence type="ECO:0000256" key="8">
    <source>
        <dbReference type="ARBA" id="ARBA00023125"/>
    </source>
</evidence>
<keyword evidence="7" id="KW-0067">ATP-binding</keyword>
<dbReference type="Pfam" id="PF00271">
    <property type="entry name" value="Helicase_C"/>
    <property type="match status" value="1"/>
</dbReference>
<keyword evidence="16" id="KW-1185">Reference proteome</keyword>
<feature type="coiled-coil region" evidence="11">
    <location>
        <begin position="159"/>
        <end position="190"/>
    </location>
</feature>
<dbReference type="SUPFAM" id="SSF52540">
    <property type="entry name" value="P-loop containing nucleoside triphosphate hydrolases"/>
    <property type="match status" value="2"/>
</dbReference>
<keyword evidence="8" id="KW-0238">DNA-binding</keyword>
<evidence type="ECO:0000259" key="14">
    <source>
        <dbReference type="PROSITE" id="PS51194"/>
    </source>
</evidence>
<gene>
    <name evidence="15" type="ORF">KC19_10G020700</name>
</gene>
<dbReference type="CDD" id="cd18793">
    <property type="entry name" value="SF2_C_SNF"/>
    <property type="match status" value="1"/>
</dbReference>
<dbReference type="GO" id="GO:0005524">
    <property type="term" value="F:ATP binding"/>
    <property type="evidence" value="ECO:0007669"/>
    <property type="project" value="InterPro"/>
</dbReference>
<dbReference type="GO" id="GO:0005634">
    <property type="term" value="C:nucleus"/>
    <property type="evidence" value="ECO:0007669"/>
    <property type="project" value="TreeGrafter"/>
</dbReference>
<evidence type="ECO:0000256" key="6">
    <source>
        <dbReference type="ARBA" id="ARBA00022806"/>
    </source>
</evidence>
<feature type="compositionally biased region" description="Basic residues" evidence="12">
    <location>
        <begin position="348"/>
        <end position="359"/>
    </location>
</feature>
<feature type="domain" description="Helicase ATP-binding" evidence="13">
    <location>
        <begin position="453"/>
        <end position="661"/>
    </location>
</feature>
<evidence type="ECO:0000256" key="5">
    <source>
        <dbReference type="ARBA" id="ARBA00022801"/>
    </source>
</evidence>
<evidence type="ECO:0000256" key="3">
    <source>
        <dbReference type="ARBA" id="ARBA00022741"/>
    </source>
</evidence>
<feature type="compositionally biased region" description="Basic and acidic residues" evidence="12">
    <location>
        <begin position="360"/>
        <end position="372"/>
    </location>
</feature>
<keyword evidence="10" id="KW-0539">Nucleus</keyword>
<dbReference type="InterPro" id="IPR050496">
    <property type="entry name" value="SNF2_RAD54_helicase_repair"/>
</dbReference>
<feature type="compositionally biased region" description="Low complexity" evidence="12">
    <location>
        <begin position="1191"/>
        <end position="1205"/>
    </location>
</feature>
<feature type="compositionally biased region" description="Basic and acidic residues" evidence="12">
    <location>
        <begin position="338"/>
        <end position="347"/>
    </location>
</feature>
<dbReference type="PROSITE" id="PS51192">
    <property type="entry name" value="HELICASE_ATP_BIND_1"/>
    <property type="match status" value="1"/>
</dbReference>
<evidence type="ECO:0000256" key="11">
    <source>
        <dbReference type="SAM" id="Coils"/>
    </source>
</evidence>
<feature type="compositionally biased region" description="Basic and acidic residues" evidence="12">
    <location>
        <begin position="56"/>
        <end position="65"/>
    </location>
</feature>
<keyword evidence="4" id="KW-0227">DNA damage</keyword>
<dbReference type="InterPro" id="IPR001650">
    <property type="entry name" value="Helicase_C-like"/>
</dbReference>
<dbReference type="SMART" id="SM00487">
    <property type="entry name" value="DEXDc"/>
    <property type="match status" value="1"/>
</dbReference>
<protein>
    <submittedName>
        <fullName evidence="15">Uncharacterized protein</fullName>
    </submittedName>
</protein>
<keyword evidence="3" id="KW-0547">Nucleotide-binding</keyword>
<dbReference type="SMART" id="SM00490">
    <property type="entry name" value="HELICc"/>
    <property type="match status" value="1"/>
</dbReference>
<evidence type="ECO:0000256" key="7">
    <source>
        <dbReference type="ARBA" id="ARBA00022840"/>
    </source>
</evidence>
<comment type="caution">
    <text evidence="15">The sequence shown here is derived from an EMBL/GenBank/DDBJ whole genome shotgun (WGS) entry which is preliminary data.</text>
</comment>
<feature type="region of interest" description="Disordered" evidence="12">
    <location>
        <begin position="55"/>
        <end position="86"/>
    </location>
</feature>
<feature type="region of interest" description="Disordered" evidence="12">
    <location>
        <begin position="987"/>
        <end position="1039"/>
    </location>
</feature>